<organism evidence="1 2">
    <name type="scientific">Erwinia phage Stepyanka</name>
    <dbReference type="NCBI Taxonomy" id="2961688"/>
    <lineage>
        <taxon>Viruses</taxon>
        <taxon>Duplodnaviria</taxon>
        <taxon>Heunggongvirae</taxon>
        <taxon>Uroviricota</taxon>
        <taxon>Caudoviricetes</taxon>
        <taxon>Autographivirales</taxon>
        <taxon>Autotranscriptaviridae</taxon>
        <taxon>Studiervirinae</taxon>
        <taxon>Elunavirus</taxon>
        <taxon>Elunavirus stepyanka</taxon>
    </lineage>
</organism>
<reference evidence="1" key="1">
    <citation type="submission" date="2022-06" db="EMBL/GenBank/DDBJ databases">
        <title>Characterization of Erwinia amylovora bacteriophages.</title>
        <authorList>
            <person name="Besarab N.V."/>
            <person name="Letarov A.V."/>
            <person name="Babenko V.V."/>
            <person name="Kulikov E.E."/>
            <person name="Belalov I.S."/>
            <person name="Lagonenko A.L."/>
        </authorList>
    </citation>
    <scope>NUCLEOTIDE SEQUENCE</scope>
</reference>
<dbReference type="Proteomes" id="UP001059605">
    <property type="component" value="Genome"/>
</dbReference>
<protein>
    <submittedName>
        <fullName evidence="1">Uncharacterized protein</fullName>
    </submittedName>
</protein>
<accession>A0A9E7NNU4</accession>
<sequence>MEQVEWCIAKLREALDDYNIQDAKNYLELLEHWKGKLK</sequence>
<evidence type="ECO:0000313" key="2">
    <source>
        <dbReference type="Proteomes" id="UP001059605"/>
    </source>
</evidence>
<gene>
    <name evidence="1" type="ORF">14Stepyanka_00036</name>
</gene>
<evidence type="ECO:0000313" key="1">
    <source>
        <dbReference type="EMBL" id="UTQ80055.1"/>
    </source>
</evidence>
<name>A0A9E7NNU4_9CAUD</name>
<keyword evidence="2" id="KW-1185">Reference proteome</keyword>
<proteinExistence type="predicted"/>
<dbReference type="EMBL" id="ON715521">
    <property type="protein sequence ID" value="UTQ80055.1"/>
    <property type="molecule type" value="Genomic_DNA"/>
</dbReference>